<proteinExistence type="predicted"/>
<name>A0A1H0D357_9FIRM</name>
<dbReference type="Pfam" id="PF00149">
    <property type="entry name" value="Metallophos"/>
    <property type="match status" value="1"/>
</dbReference>
<dbReference type="RefSeq" id="WP_092641450.1">
    <property type="nucleotide sequence ID" value="NZ_FNID01000026.1"/>
</dbReference>
<feature type="domain" description="Calcineurin-like phosphoesterase" evidence="1">
    <location>
        <begin position="2"/>
        <end position="132"/>
    </location>
</feature>
<reference evidence="2 3" key="1">
    <citation type="submission" date="2016-10" db="EMBL/GenBank/DDBJ databases">
        <authorList>
            <person name="de Groot N.N."/>
        </authorList>
    </citation>
    <scope>NUCLEOTIDE SEQUENCE [LARGE SCALE GENOMIC DNA]</scope>
    <source>
        <strain evidence="2 3">CGMCC 1.5012</strain>
    </source>
</reference>
<evidence type="ECO:0000313" key="3">
    <source>
        <dbReference type="Proteomes" id="UP000199182"/>
    </source>
</evidence>
<sequence>MIYVTGDMHGDIARFKQKAIKRLKKTDVLIICGDFGFVWNGNDQEKKQLDWIGCRRFTTLFIDGVHENFDLLDQYPEQELYGGRVRCLGKRLFYLQRGQVYEIEGKRIFVMGGGESIDKESRAKLSTYWAQEMPTTAEIEEAAYRLEDNDFTVDYIFTYEAATTILSSIHKDFESISPLNAFLERVLRQCSYKKWFFGCYHIDRKLSTVQHAVFKEVVPVEEMVTHKK</sequence>
<dbReference type="OrthoDB" id="9787800at2"/>
<organism evidence="2 3">
    <name type="scientific">Acetanaerobacterium elongatum</name>
    <dbReference type="NCBI Taxonomy" id="258515"/>
    <lineage>
        <taxon>Bacteria</taxon>
        <taxon>Bacillati</taxon>
        <taxon>Bacillota</taxon>
        <taxon>Clostridia</taxon>
        <taxon>Eubacteriales</taxon>
        <taxon>Oscillospiraceae</taxon>
        <taxon>Acetanaerobacterium</taxon>
    </lineage>
</organism>
<accession>A0A1H0D357</accession>
<dbReference type="AlphaFoldDB" id="A0A1H0D357"/>
<dbReference type="InterPro" id="IPR004843">
    <property type="entry name" value="Calcineurin-like_PHP"/>
</dbReference>
<dbReference type="GO" id="GO:0016787">
    <property type="term" value="F:hydrolase activity"/>
    <property type="evidence" value="ECO:0007669"/>
    <property type="project" value="InterPro"/>
</dbReference>
<keyword evidence="3" id="KW-1185">Reference proteome</keyword>
<evidence type="ECO:0000259" key="1">
    <source>
        <dbReference type="Pfam" id="PF00149"/>
    </source>
</evidence>
<protein>
    <submittedName>
        <fullName evidence="2">Calcineurin-like phosphoesterase</fullName>
    </submittedName>
</protein>
<dbReference type="STRING" id="258515.SAMN05192585_12624"/>
<dbReference type="Proteomes" id="UP000199182">
    <property type="component" value="Unassembled WGS sequence"/>
</dbReference>
<dbReference type="SUPFAM" id="SSF56300">
    <property type="entry name" value="Metallo-dependent phosphatases"/>
    <property type="match status" value="1"/>
</dbReference>
<gene>
    <name evidence="2" type="ORF">SAMN05192585_12624</name>
</gene>
<dbReference type="Gene3D" id="3.60.21.10">
    <property type="match status" value="1"/>
</dbReference>
<dbReference type="EMBL" id="FNID01000026">
    <property type="protein sequence ID" value="SDN64547.1"/>
    <property type="molecule type" value="Genomic_DNA"/>
</dbReference>
<evidence type="ECO:0000313" key="2">
    <source>
        <dbReference type="EMBL" id="SDN64547.1"/>
    </source>
</evidence>
<dbReference type="InterPro" id="IPR029052">
    <property type="entry name" value="Metallo-depent_PP-like"/>
</dbReference>